<keyword evidence="2" id="KW-1133">Transmembrane helix</keyword>
<feature type="transmembrane region" description="Helical" evidence="2">
    <location>
        <begin position="12"/>
        <end position="31"/>
    </location>
</feature>
<dbReference type="EMBL" id="JACIFF010000003">
    <property type="protein sequence ID" value="MBB4079074.1"/>
    <property type="molecule type" value="Genomic_DNA"/>
</dbReference>
<dbReference type="RefSeq" id="WP_183495314.1">
    <property type="nucleotide sequence ID" value="NZ_JACIFF010000003.1"/>
</dbReference>
<evidence type="ECO:0000313" key="3">
    <source>
        <dbReference type="EMBL" id="MBB4079074.1"/>
    </source>
</evidence>
<keyword evidence="2" id="KW-0472">Membrane</keyword>
<comment type="caution">
    <text evidence="3">The sequence shown here is derived from an EMBL/GenBank/DDBJ whole genome shotgun (WGS) entry which is preliminary data.</text>
</comment>
<evidence type="ECO:0000256" key="1">
    <source>
        <dbReference type="SAM" id="MobiDB-lite"/>
    </source>
</evidence>
<evidence type="ECO:0000256" key="2">
    <source>
        <dbReference type="SAM" id="Phobius"/>
    </source>
</evidence>
<dbReference type="Proteomes" id="UP000576209">
    <property type="component" value="Unassembled WGS sequence"/>
</dbReference>
<sequence>MSESHFSILRSSLSGGAISALVIFFGTKFLGNISDAEAIDNLREIRPTLRFTASGAMTSTATILALMLTLLSFSQNADRKLKGYHYDRIWWIARFAAIVFVAALILLMLLNVPINNAEETLAGTYNVVYYIMLVYAAIIGGFMITIILLLYQAARDIILIAHPNQTAADLYISDDDGELLTKRERERMHPPDSEDSDKQGTAGQSA</sequence>
<feature type="region of interest" description="Disordered" evidence="1">
    <location>
        <begin position="182"/>
        <end position="206"/>
    </location>
</feature>
<accession>A0A840E0N3</accession>
<organism evidence="3 4">
    <name type="scientific">Neolewinella aquimaris</name>
    <dbReference type="NCBI Taxonomy" id="1835722"/>
    <lineage>
        <taxon>Bacteria</taxon>
        <taxon>Pseudomonadati</taxon>
        <taxon>Bacteroidota</taxon>
        <taxon>Saprospiria</taxon>
        <taxon>Saprospirales</taxon>
        <taxon>Lewinellaceae</taxon>
        <taxon>Neolewinella</taxon>
    </lineage>
</organism>
<feature type="transmembrane region" description="Helical" evidence="2">
    <location>
        <begin position="51"/>
        <end position="71"/>
    </location>
</feature>
<protein>
    <submittedName>
        <fullName evidence="3">Putative membrane protein</fullName>
    </submittedName>
</protein>
<feature type="compositionally biased region" description="Basic and acidic residues" evidence="1">
    <location>
        <begin position="182"/>
        <end position="198"/>
    </location>
</feature>
<name>A0A840E0N3_9BACT</name>
<dbReference type="AlphaFoldDB" id="A0A840E0N3"/>
<gene>
    <name evidence="3" type="ORF">GGR28_001691</name>
</gene>
<keyword evidence="4" id="KW-1185">Reference proteome</keyword>
<keyword evidence="2" id="KW-0812">Transmembrane</keyword>
<reference evidence="3 4" key="1">
    <citation type="submission" date="2020-08" db="EMBL/GenBank/DDBJ databases">
        <title>Genomic Encyclopedia of Type Strains, Phase IV (KMG-IV): sequencing the most valuable type-strain genomes for metagenomic binning, comparative biology and taxonomic classification.</title>
        <authorList>
            <person name="Goeker M."/>
        </authorList>
    </citation>
    <scope>NUCLEOTIDE SEQUENCE [LARGE SCALE GENOMIC DNA]</scope>
    <source>
        <strain evidence="3 4">DSM 105137</strain>
    </source>
</reference>
<proteinExistence type="predicted"/>
<feature type="transmembrane region" description="Helical" evidence="2">
    <location>
        <begin position="91"/>
        <end position="110"/>
    </location>
</feature>
<evidence type="ECO:0000313" key="4">
    <source>
        <dbReference type="Proteomes" id="UP000576209"/>
    </source>
</evidence>
<feature type="transmembrane region" description="Helical" evidence="2">
    <location>
        <begin position="130"/>
        <end position="151"/>
    </location>
</feature>